<protein>
    <recommendedName>
        <fullName evidence="3">Kelch motif family protein</fullName>
    </recommendedName>
</protein>
<proteinExistence type="predicted"/>
<keyword evidence="2" id="KW-1185">Reference proteome</keyword>
<name>X6NNP2_RETFI</name>
<dbReference type="Proteomes" id="UP000023152">
    <property type="component" value="Unassembled WGS sequence"/>
</dbReference>
<accession>X6NNP2</accession>
<sequence length="322" mass="35984">MTTNSFGFQLLPSLPTKFCGTQCISFNNEILICGGCNTNQCYSYHTKKDKYKYVCSYPSNVRLDGHAVVKYETKNKSGIAVLSIGGGNKQILTMSYESVWSKTNEHKNEWTEAPYKIGGSETDTRNVRAIIGGRNKNLLFVVHYPNCIFVLDLQTSRQIAQSVLPINNIIGGSCFVQTNNEMILFNKHCGLSIQFDESKQQFECHKMPICSALKNSCYYFYIYVQGFIVLLGGYDSGTDKYMDKIYAFSVKTKTWSESSHKLPIPAATSFAIVVNVGHTPSLHIIGGDDGNKDIVQHLRISIENLIGRVLNKNHSPILAAKE</sequence>
<dbReference type="Gene3D" id="2.120.10.80">
    <property type="entry name" value="Kelch-type beta propeller"/>
    <property type="match status" value="2"/>
</dbReference>
<dbReference type="InterPro" id="IPR011043">
    <property type="entry name" value="Gal_Oxase/kelch_b-propeller"/>
</dbReference>
<dbReference type="InterPro" id="IPR015915">
    <property type="entry name" value="Kelch-typ_b-propeller"/>
</dbReference>
<dbReference type="SUPFAM" id="SSF50965">
    <property type="entry name" value="Galactose oxidase, central domain"/>
    <property type="match status" value="1"/>
</dbReference>
<reference evidence="1 2" key="1">
    <citation type="journal article" date="2013" name="Curr. Biol.">
        <title>The Genome of the Foraminiferan Reticulomyxa filosa.</title>
        <authorList>
            <person name="Glockner G."/>
            <person name="Hulsmann N."/>
            <person name="Schleicher M."/>
            <person name="Noegel A.A."/>
            <person name="Eichinger L."/>
            <person name="Gallinger C."/>
            <person name="Pawlowski J."/>
            <person name="Sierra R."/>
            <person name="Euteneuer U."/>
            <person name="Pillet L."/>
            <person name="Moustafa A."/>
            <person name="Platzer M."/>
            <person name="Groth M."/>
            <person name="Szafranski K."/>
            <person name="Schliwa M."/>
        </authorList>
    </citation>
    <scope>NUCLEOTIDE SEQUENCE [LARGE SCALE GENOMIC DNA]</scope>
</reference>
<organism evidence="1 2">
    <name type="scientific">Reticulomyxa filosa</name>
    <dbReference type="NCBI Taxonomy" id="46433"/>
    <lineage>
        <taxon>Eukaryota</taxon>
        <taxon>Sar</taxon>
        <taxon>Rhizaria</taxon>
        <taxon>Retaria</taxon>
        <taxon>Foraminifera</taxon>
        <taxon>Monothalamids</taxon>
        <taxon>Reticulomyxidae</taxon>
        <taxon>Reticulomyxa</taxon>
    </lineage>
</organism>
<gene>
    <name evidence="1" type="ORF">RFI_09571</name>
</gene>
<evidence type="ECO:0000313" key="2">
    <source>
        <dbReference type="Proteomes" id="UP000023152"/>
    </source>
</evidence>
<evidence type="ECO:0000313" key="1">
    <source>
        <dbReference type="EMBL" id="ETO27558.1"/>
    </source>
</evidence>
<dbReference type="EMBL" id="ASPP01007186">
    <property type="protein sequence ID" value="ETO27558.1"/>
    <property type="molecule type" value="Genomic_DNA"/>
</dbReference>
<comment type="caution">
    <text evidence="1">The sequence shown here is derived from an EMBL/GenBank/DDBJ whole genome shotgun (WGS) entry which is preliminary data.</text>
</comment>
<dbReference type="AlphaFoldDB" id="X6NNP2"/>
<evidence type="ECO:0008006" key="3">
    <source>
        <dbReference type="Google" id="ProtNLM"/>
    </source>
</evidence>